<protein>
    <submittedName>
        <fullName evidence="3">C-GCAxxG-C-C family protein</fullName>
    </submittedName>
</protein>
<comment type="caution">
    <text evidence="3">The sequence shown here is derived from an EMBL/GenBank/DDBJ whole genome shotgun (WGS) entry which is preliminary data.</text>
</comment>
<dbReference type="InterPro" id="IPR015797">
    <property type="entry name" value="NUDIX_hydrolase-like_dom_sf"/>
</dbReference>
<dbReference type="PROSITE" id="PS51462">
    <property type="entry name" value="NUDIX"/>
    <property type="match status" value="1"/>
</dbReference>
<dbReference type="PROSITE" id="PS00893">
    <property type="entry name" value="NUDIX_BOX"/>
    <property type="match status" value="1"/>
</dbReference>
<evidence type="ECO:0000313" key="3">
    <source>
        <dbReference type="EMBL" id="HIT42567.1"/>
    </source>
</evidence>
<name>A0A9D1KHE2_9FIRM</name>
<dbReference type="Proteomes" id="UP000886860">
    <property type="component" value="Unassembled WGS sequence"/>
</dbReference>
<organism evidence="3 4">
    <name type="scientific">Candidatus Caccovicinus merdipullorum</name>
    <dbReference type="NCBI Taxonomy" id="2840724"/>
    <lineage>
        <taxon>Bacteria</taxon>
        <taxon>Bacillati</taxon>
        <taxon>Bacillota</taxon>
        <taxon>Clostridia</taxon>
        <taxon>Eubacteriales</taxon>
        <taxon>Candidatus Caccovicinus</taxon>
    </lineage>
</organism>
<dbReference type="AlphaFoldDB" id="A0A9D1KHE2"/>
<dbReference type="EMBL" id="DVKS01000183">
    <property type="protein sequence ID" value="HIT42567.1"/>
    <property type="molecule type" value="Genomic_DNA"/>
</dbReference>
<sequence>MKSRVDQAVELFMSGYNCCQSVFTAYSDLFGLDRDTSLRLSCSFGAGMGRMREVCGTVSAMFMIAGLVCGNTDPADQAAKTENYETVRRMAAAFKAEHKTIICREILGLRAAEKSAAPSERTPEYYRKRPCARMVATAARIIEDTFPELFSGEEEAGLPGAARHPDSDKEAVPGEQEIFSVYDDDGKPLGQMKRGQVHRLGLWHEVVHCWMYARHGDTIWLYFQQRAASKKDFPGFYDLSSTGHVDASEEHAQAVLREVREETGVKMDPERLVYAGQVREELHEDDFFDREIGQVYLYEMDLPEFLPGEEVDRMIAVPIEEYEKKEFGGAPYIQGYTLEGEPVLIREEEWCRHNGEYERLVKPLLCGGSGLK</sequence>
<reference evidence="3" key="1">
    <citation type="submission" date="2020-10" db="EMBL/GenBank/DDBJ databases">
        <authorList>
            <person name="Gilroy R."/>
        </authorList>
    </citation>
    <scope>NUCLEOTIDE SEQUENCE</scope>
    <source>
        <strain evidence="3">CHK123-3438</strain>
    </source>
</reference>
<proteinExistence type="predicted"/>
<dbReference type="InterPro" id="IPR010181">
    <property type="entry name" value="CGCAxxGCC_motif"/>
</dbReference>
<feature type="domain" description="Nudix hydrolase" evidence="2">
    <location>
        <begin position="202"/>
        <end position="342"/>
    </location>
</feature>
<gene>
    <name evidence="3" type="ORF">IAB60_10840</name>
</gene>
<dbReference type="CDD" id="cd04692">
    <property type="entry name" value="NUDIX_Hydrolase"/>
    <property type="match status" value="1"/>
</dbReference>
<dbReference type="InterPro" id="IPR000086">
    <property type="entry name" value="NUDIX_hydrolase_dom"/>
</dbReference>
<dbReference type="InterPro" id="IPR020084">
    <property type="entry name" value="NUDIX_hydrolase_CS"/>
</dbReference>
<dbReference type="PANTHER" id="PTHR10885:SF0">
    <property type="entry name" value="ISOPENTENYL-DIPHOSPHATE DELTA-ISOMERASE"/>
    <property type="match status" value="1"/>
</dbReference>
<dbReference type="PANTHER" id="PTHR10885">
    <property type="entry name" value="ISOPENTENYL-DIPHOSPHATE DELTA-ISOMERASE"/>
    <property type="match status" value="1"/>
</dbReference>
<reference evidence="3" key="2">
    <citation type="journal article" date="2021" name="PeerJ">
        <title>Extensive microbial diversity within the chicken gut microbiome revealed by metagenomics and culture.</title>
        <authorList>
            <person name="Gilroy R."/>
            <person name="Ravi A."/>
            <person name="Getino M."/>
            <person name="Pursley I."/>
            <person name="Horton D.L."/>
            <person name="Alikhan N.F."/>
            <person name="Baker D."/>
            <person name="Gharbi K."/>
            <person name="Hall N."/>
            <person name="Watson M."/>
            <person name="Adriaenssens E.M."/>
            <person name="Foster-Nyarko E."/>
            <person name="Jarju S."/>
            <person name="Secka A."/>
            <person name="Antonio M."/>
            <person name="Oren A."/>
            <person name="Chaudhuri R.R."/>
            <person name="La Ragione R."/>
            <person name="Hildebrand F."/>
            <person name="Pallen M.J."/>
        </authorList>
    </citation>
    <scope>NUCLEOTIDE SEQUENCE</scope>
    <source>
        <strain evidence="3">CHK123-3438</strain>
    </source>
</reference>
<evidence type="ECO:0000313" key="4">
    <source>
        <dbReference type="Proteomes" id="UP000886860"/>
    </source>
</evidence>
<dbReference type="NCBIfam" id="TIGR01909">
    <property type="entry name" value="C_GCAxxG_C_C"/>
    <property type="match status" value="1"/>
</dbReference>
<evidence type="ECO:0000259" key="2">
    <source>
        <dbReference type="PROSITE" id="PS51462"/>
    </source>
</evidence>
<keyword evidence="1" id="KW-0378">Hydrolase</keyword>
<accession>A0A9D1KHE2</accession>
<dbReference type="Gene3D" id="3.90.79.10">
    <property type="entry name" value="Nucleoside Triphosphate Pyrophosphohydrolase"/>
    <property type="match status" value="1"/>
</dbReference>
<dbReference type="GO" id="GO:0016787">
    <property type="term" value="F:hydrolase activity"/>
    <property type="evidence" value="ECO:0007669"/>
    <property type="project" value="UniProtKB-KW"/>
</dbReference>
<dbReference type="Pfam" id="PF09719">
    <property type="entry name" value="C_GCAxxG_C_C"/>
    <property type="match status" value="1"/>
</dbReference>
<dbReference type="Pfam" id="PF00293">
    <property type="entry name" value="NUDIX"/>
    <property type="match status" value="1"/>
</dbReference>
<dbReference type="SUPFAM" id="SSF55811">
    <property type="entry name" value="Nudix"/>
    <property type="match status" value="1"/>
</dbReference>
<evidence type="ECO:0000256" key="1">
    <source>
        <dbReference type="ARBA" id="ARBA00022801"/>
    </source>
</evidence>